<accession>A0A5D3AUR6</accession>
<evidence type="ECO:0000256" key="12">
    <source>
        <dbReference type="ARBA" id="ARBA00049020"/>
    </source>
</evidence>
<evidence type="ECO:0000313" key="15">
    <source>
        <dbReference type="Proteomes" id="UP000322245"/>
    </source>
</evidence>
<evidence type="ECO:0000256" key="11">
    <source>
        <dbReference type="ARBA" id="ARBA00047550"/>
    </source>
</evidence>
<keyword evidence="15" id="KW-1185">Reference proteome</keyword>
<evidence type="ECO:0000259" key="13">
    <source>
        <dbReference type="Pfam" id="PF01872"/>
    </source>
</evidence>
<evidence type="ECO:0000256" key="6">
    <source>
        <dbReference type="ARBA" id="ARBA00022619"/>
    </source>
</evidence>
<sequence length="258" mass="27683">MAPPQFLLDHLPAPGAPLARPHVTVTWAQSLDSKIAGPGGQRVLLSGPESMLMTHWLRAMHDSILIGVQTLILDNPRLQTNLLPPSHASPPPQPLILDPSLRFPLDSRILHEWNSKPALRGRILKQPWILCGDNVARDKIEMVENAGARVVTVSLDSKGHIPPASLPGILTQLGLKSVMIEGGSRVLSTFLHSPRREDGSKLVDSVVVTVAPMFIGQGIGVVPEGEDKGLPALQTIHTETMGKDAVMICTVDTSAPTS</sequence>
<dbReference type="Gene3D" id="3.40.430.10">
    <property type="entry name" value="Dihydrofolate Reductase, subunit A"/>
    <property type="match status" value="1"/>
</dbReference>
<dbReference type="InterPro" id="IPR050765">
    <property type="entry name" value="Riboflavin_Biosynth_HTPR"/>
</dbReference>
<name>A0A5D3AUR6_9TREE</name>
<comment type="function">
    <text evidence="1">Catalyzes an early step in riboflavin biosynthesis, the NADPH-dependent reduction of the ribose side chain of 2,5-diamino-6-ribosylamino-4(3H)-pyrimidinone 5'-phosphate, yielding 2,5-diamino-6-ribitylamino-4(3H)-pyrimidinone 5'-phosphate.</text>
</comment>
<gene>
    <name evidence="14" type="ORF">B9479_004972</name>
</gene>
<reference evidence="14 15" key="1">
    <citation type="submission" date="2017-05" db="EMBL/GenBank/DDBJ databases">
        <title>The Genome Sequence of Tsuchiyaea wingfieldii DSM 27421.</title>
        <authorList>
            <person name="Cuomo C."/>
            <person name="Passer A."/>
            <person name="Billmyre B."/>
            <person name="Heitman J."/>
        </authorList>
    </citation>
    <scope>NUCLEOTIDE SEQUENCE [LARGE SCALE GENOMIC DNA]</scope>
    <source>
        <strain evidence="14 15">DSM 27421</strain>
    </source>
</reference>
<evidence type="ECO:0000256" key="10">
    <source>
        <dbReference type="ARBA" id="ARBA00031630"/>
    </source>
</evidence>
<protein>
    <recommendedName>
        <fullName evidence="5">2,5-diamino-6-ribosylamino-4(3H)-pyrimidinone 5'-phosphate reductase</fullName>
        <ecNumber evidence="4">1.1.1.302</ecNumber>
    </recommendedName>
    <alternativeName>
        <fullName evidence="10">2,5-diamino-6-(5-phospho-D-ribosylamino)pyrimidin-4(3H)-one reductase</fullName>
    </alternativeName>
    <alternativeName>
        <fullName evidence="9">2,5-diamino-6-ribitylamino-4(3H)-pyrimidinone 5'-phosphate synthase</fullName>
    </alternativeName>
</protein>
<comment type="catalytic activity">
    <reaction evidence="11">
        <text>2,5-diamino-6-(1-D-ribitylamino)pyrimidin-4(3H)-one 5'-phosphate + NAD(+) = 2,5-diamino-6-(1-D-ribosylamino)pyrimidin-4(3H)-one 5'-phosphate + NADH + H(+)</text>
        <dbReference type="Rhea" id="RHEA:27274"/>
        <dbReference type="ChEBI" id="CHEBI:15378"/>
        <dbReference type="ChEBI" id="CHEBI:57540"/>
        <dbReference type="ChEBI" id="CHEBI:57945"/>
        <dbReference type="ChEBI" id="CHEBI:58890"/>
        <dbReference type="ChEBI" id="CHEBI:59545"/>
        <dbReference type="EC" id="1.1.1.302"/>
    </reaction>
</comment>
<dbReference type="InterPro" id="IPR002734">
    <property type="entry name" value="RibDG_C"/>
</dbReference>
<evidence type="ECO:0000256" key="5">
    <source>
        <dbReference type="ARBA" id="ARBA00015035"/>
    </source>
</evidence>
<dbReference type="EC" id="1.1.1.302" evidence="4"/>
<evidence type="ECO:0000256" key="9">
    <source>
        <dbReference type="ARBA" id="ARBA00030073"/>
    </source>
</evidence>
<evidence type="ECO:0000313" key="14">
    <source>
        <dbReference type="EMBL" id="TYJ54384.1"/>
    </source>
</evidence>
<comment type="similarity">
    <text evidence="3">Belongs to the HTP reductase family.</text>
</comment>
<dbReference type="PANTHER" id="PTHR38011">
    <property type="entry name" value="DIHYDROFOLATE REDUCTASE FAMILY PROTEIN (AFU_ORTHOLOGUE AFUA_8G06820)"/>
    <property type="match status" value="1"/>
</dbReference>
<keyword evidence="6" id="KW-0686">Riboflavin biosynthesis</keyword>
<proteinExistence type="inferred from homology"/>
<evidence type="ECO:0000256" key="3">
    <source>
        <dbReference type="ARBA" id="ARBA00009723"/>
    </source>
</evidence>
<evidence type="ECO:0000256" key="7">
    <source>
        <dbReference type="ARBA" id="ARBA00022857"/>
    </source>
</evidence>
<dbReference type="Pfam" id="PF01872">
    <property type="entry name" value="RibD_C"/>
    <property type="match status" value="1"/>
</dbReference>
<dbReference type="EMBL" id="NIDF01000062">
    <property type="protein sequence ID" value="TYJ54384.1"/>
    <property type="molecule type" value="Genomic_DNA"/>
</dbReference>
<dbReference type="GO" id="GO:0008703">
    <property type="term" value="F:5-amino-6-(5-phosphoribosylamino)uracil reductase activity"/>
    <property type="evidence" value="ECO:0007669"/>
    <property type="project" value="InterPro"/>
</dbReference>
<dbReference type="AlphaFoldDB" id="A0A5D3AUR6"/>
<dbReference type="PANTHER" id="PTHR38011:SF7">
    <property type="entry name" value="2,5-DIAMINO-6-RIBOSYLAMINO-4(3H)-PYRIMIDINONE 5'-PHOSPHATE REDUCTASE"/>
    <property type="match status" value="1"/>
</dbReference>
<evidence type="ECO:0000256" key="8">
    <source>
        <dbReference type="ARBA" id="ARBA00023002"/>
    </source>
</evidence>
<feature type="domain" description="Bacterial bifunctional deaminase-reductase C-terminal" evidence="13">
    <location>
        <begin position="21"/>
        <end position="246"/>
    </location>
</feature>
<evidence type="ECO:0000256" key="1">
    <source>
        <dbReference type="ARBA" id="ARBA00003555"/>
    </source>
</evidence>
<dbReference type="GO" id="GO:0009231">
    <property type="term" value="P:riboflavin biosynthetic process"/>
    <property type="evidence" value="ECO:0007669"/>
    <property type="project" value="UniProtKB-KW"/>
</dbReference>
<dbReference type="InterPro" id="IPR024072">
    <property type="entry name" value="DHFR-like_dom_sf"/>
</dbReference>
<evidence type="ECO:0000256" key="2">
    <source>
        <dbReference type="ARBA" id="ARBA00005104"/>
    </source>
</evidence>
<comment type="catalytic activity">
    <reaction evidence="12">
        <text>2,5-diamino-6-(1-D-ribitylamino)pyrimidin-4(3H)-one 5'-phosphate + NADP(+) = 2,5-diamino-6-(1-D-ribosylamino)pyrimidin-4(3H)-one 5'-phosphate + NADPH + H(+)</text>
        <dbReference type="Rhea" id="RHEA:27278"/>
        <dbReference type="ChEBI" id="CHEBI:15378"/>
        <dbReference type="ChEBI" id="CHEBI:57783"/>
        <dbReference type="ChEBI" id="CHEBI:58349"/>
        <dbReference type="ChEBI" id="CHEBI:58890"/>
        <dbReference type="ChEBI" id="CHEBI:59545"/>
        <dbReference type="EC" id="1.1.1.302"/>
    </reaction>
</comment>
<comment type="caution">
    <text evidence="14">The sequence shown here is derived from an EMBL/GenBank/DDBJ whole genome shotgun (WGS) entry which is preliminary data.</text>
</comment>
<dbReference type="SUPFAM" id="SSF53597">
    <property type="entry name" value="Dihydrofolate reductase-like"/>
    <property type="match status" value="1"/>
</dbReference>
<keyword evidence="8" id="KW-0560">Oxidoreductase</keyword>
<dbReference type="Proteomes" id="UP000322245">
    <property type="component" value="Unassembled WGS sequence"/>
</dbReference>
<evidence type="ECO:0000256" key="4">
    <source>
        <dbReference type="ARBA" id="ARBA00012851"/>
    </source>
</evidence>
<keyword evidence="7" id="KW-0521">NADP</keyword>
<comment type="pathway">
    <text evidence="2">Cofactor biosynthesis; riboflavin biosynthesis.</text>
</comment>
<organism evidence="14 15">
    <name type="scientific">Cryptococcus floricola</name>
    <dbReference type="NCBI Taxonomy" id="2591691"/>
    <lineage>
        <taxon>Eukaryota</taxon>
        <taxon>Fungi</taxon>
        <taxon>Dikarya</taxon>
        <taxon>Basidiomycota</taxon>
        <taxon>Agaricomycotina</taxon>
        <taxon>Tremellomycetes</taxon>
        <taxon>Tremellales</taxon>
        <taxon>Cryptococcaceae</taxon>
        <taxon>Cryptococcus</taxon>
    </lineage>
</organism>